<feature type="transmembrane region" description="Helical" evidence="6">
    <location>
        <begin position="72"/>
        <end position="92"/>
    </location>
</feature>
<accession>A0A285U324</accession>
<evidence type="ECO:0000256" key="5">
    <source>
        <dbReference type="ARBA" id="ARBA00023136"/>
    </source>
</evidence>
<protein>
    <submittedName>
        <fullName evidence="7">Uncharacterized membrane protein YgdD (TMEM256/DUF423 family)</fullName>
    </submittedName>
</protein>
<name>A0A285U324_9BACL</name>
<keyword evidence="5 6" id="KW-0472">Membrane</keyword>
<dbReference type="GO" id="GO:0005886">
    <property type="term" value="C:plasma membrane"/>
    <property type="evidence" value="ECO:0007669"/>
    <property type="project" value="TreeGrafter"/>
</dbReference>
<feature type="transmembrane region" description="Helical" evidence="6">
    <location>
        <begin position="98"/>
        <end position="121"/>
    </location>
</feature>
<proteinExistence type="inferred from homology"/>
<keyword evidence="4 6" id="KW-1133">Transmembrane helix</keyword>
<evidence type="ECO:0000313" key="7">
    <source>
        <dbReference type="EMBL" id="SOC34671.1"/>
    </source>
</evidence>
<comment type="subcellular location">
    <subcellularLocation>
        <location evidence="1">Membrane</location>
        <topology evidence="1">Multi-pass membrane protein</topology>
    </subcellularLocation>
</comment>
<dbReference type="AlphaFoldDB" id="A0A285U324"/>
<sequence>MKGSIISGSIHGFFAVALGAFGAHALKAVLDDYGTGIWNTAVQYQMFHAVAIIIIGVLMSTKLMGNVKTLKWAAILMNLGIVFFAGSLYVLALSGIKTLGAITPIGGVLFLTGWILVIVSVSKHAK</sequence>
<evidence type="ECO:0000256" key="1">
    <source>
        <dbReference type="ARBA" id="ARBA00004141"/>
    </source>
</evidence>
<evidence type="ECO:0000313" key="8">
    <source>
        <dbReference type="Proteomes" id="UP000219252"/>
    </source>
</evidence>
<feature type="transmembrane region" description="Helical" evidence="6">
    <location>
        <begin position="41"/>
        <end position="60"/>
    </location>
</feature>
<dbReference type="RefSeq" id="WP_097147583.1">
    <property type="nucleotide sequence ID" value="NZ_OBQC01000001.1"/>
</dbReference>
<evidence type="ECO:0000256" key="4">
    <source>
        <dbReference type="ARBA" id="ARBA00022989"/>
    </source>
</evidence>
<evidence type="ECO:0000256" key="2">
    <source>
        <dbReference type="ARBA" id="ARBA00009694"/>
    </source>
</evidence>
<dbReference type="Pfam" id="PF04241">
    <property type="entry name" value="DUF423"/>
    <property type="match status" value="1"/>
</dbReference>
<organism evidence="7 8">
    <name type="scientific">Ureibacillus acetophenoni</name>
    <dbReference type="NCBI Taxonomy" id="614649"/>
    <lineage>
        <taxon>Bacteria</taxon>
        <taxon>Bacillati</taxon>
        <taxon>Bacillota</taxon>
        <taxon>Bacilli</taxon>
        <taxon>Bacillales</taxon>
        <taxon>Caryophanaceae</taxon>
        <taxon>Ureibacillus</taxon>
    </lineage>
</organism>
<keyword evidence="8" id="KW-1185">Reference proteome</keyword>
<dbReference type="Proteomes" id="UP000219252">
    <property type="component" value="Unassembled WGS sequence"/>
</dbReference>
<dbReference type="PANTHER" id="PTHR43461:SF1">
    <property type="entry name" value="TRANSMEMBRANE PROTEIN 256"/>
    <property type="match status" value="1"/>
</dbReference>
<keyword evidence="3 6" id="KW-0812">Transmembrane</keyword>
<reference evidence="8" key="1">
    <citation type="submission" date="2017-08" db="EMBL/GenBank/DDBJ databases">
        <authorList>
            <person name="Varghese N."/>
            <person name="Submissions S."/>
        </authorList>
    </citation>
    <scope>NUCLEOTIDE SEQUENCE [LARGE SCALE GENOMIC DNA]</scope>
    <source>
        <strain evidence="8">JC23</strain>
    </source>
</reference>
<evidence type="ECO:0000256" key="6">
    <source>
        <dbReference type="SAM" id="Phobius"/>
    </source>
</evidence>
<dbReference type="OrthoDB" id="9802121at2"/>
<dbReference type="PANTHER" id="PTHR43461">
    <property type="entry name" value="TRANSMEMBRANE PROTEIN 256"/>
    <property type="match status" value="1"/>
</dbReference>
<comment type="similarity">
    <text evidence="2">Belongs to the UPF0382 family.</text>
</comment>
<dbReference type="EMBL" id="OBQC01000001">
    <property type="protein sequence ID" value="SOC34671.1"/>
    <property type="molecule type" value="Genomic_DNA"/>
</dbReference>
<dbReference type="InterPro" id="IPR006696">
    <property type="entry name" value="DUF423"/>
</dbReference>
<evidence type="ECO:0000256" key="3">
    <source>
        <dbReference type="ARBA" id="ARBA00022692"/>
    </source>
</evidence>
<gene>
    <name evidence="7" type="ORF">SAMN05877842_1017</name>
</gene>